<sequence>MEKHVKETVKIFIWFMIGACFFSVCLHFIYKEFQEMHRYDLPEGPAVKVVEEGIPWFPFDFLKGE</sequence>
<protein>
    <submittedName>
        <fullName evidence="2">Uncharacterized protein</fullName>
    </submittedName>
</protein>
<keyword evidence="1" id="KW-1133">Transmembrane helix</keyword>
<dbReference type="STRING" id="545501.BN997_03728"/>
<accession>A0A0A1MWQ0</accession>
<proteinExistence type="predicted"/>
<reference evidence="2 3" key="1">
    <citation type="submission" date="2014-11" db="EMBL/GenBank/DDBJ databases">
        <authorList>
            <person name="Urmite Genomes Urmite Genomes"/>
        </authorList>
    </citation>
    <scope>NUCLEOTIDE SEQUENCE [LARGE SCALE GENOMIC DNA]</scope>
    <source>
        <strain evidence="2 3">Oc5</strain>
    </source>
</reference>
<dbReference type="EMBL" id="CDGG01000001">
    <property type="protein sequence ID" value="CEI83807.1"/>
    <property type="molecule type" value="Genomic_DNA"/>
</dbReference>
<dbReference type="OrthoDB" id="2691647at2"/>
<dbReference type="AlphaFoldDB" id="A0A0A1MWQ0"/>
<keyword evidence="3" id="KW-1185">Reference proteome</keyword>
<dbReference type="Pfam" id="PF14004">
    <property type="entry name" value="DUF4227"/>
    <property type="match status" value="1"/>
</dbReference>
<feature type="transmembrane region" description="Helical" evidence="1">
    <location>
        <begin position="12"/>
        <end position="30"/>
    </location>
</feature>
<keyword evidence="1" id="KW-0812">Transmembrane</keyword>
<evidence type="ECO:0000313" key="2">
    <source>
        <dbReference type="EMBL" id="CEI83807.1"/>
    </source>
</evidence>
<evidence type="ECO:0000256" key="1">
    <source>
        <dbReference type="SAM" id="Phobius"/>
    </source>
</evidence>
<gene>
    <name evidence="2" type="ORF">BN997_03728</name>
</gene>
<name>A0A0A1MWQ0_9BACI</name>
<dbReference type="RefSeq" id="WP_042534254.1">
    <property type="nucleotide sequence ID" value="NZ_CAXOIH010000007.1"/>
</dbReference>
<dbReference type="InterPro" id="IPR025321">
    <property type="entry name" value="DUF4227"/>
</dbReference>
<dbReference type="Proteomes" id="UP000040453">
    <property type="component" value="Unassembled WGS sequence"/>
</dbReference>
<organism evidence="2 3">
    <name type="scientific">Oceanobacillus oncorhynchi</name>
    <dbReference type="NCBI Taxonomy" id="545501"/>
    <lineage>
        <taxon>Bacteria</taxon>
        <taxon>Bacillati</taxon>
        <taxon>Bacillota</taxon>
        <taxon>Bacilli</taxon>
        <taxon>Bacillales</taxon>
        <taxon>Bacillaceae</taxon>
        <taxon>Oceanobacillus</taxon>
    </lineage>
</organism>
<keyword evidence="1" id="KW-0472">Membrane</keyword>
<evidence type="ECO:0000313" key="3">
    <source>
        <dbReference type="Proteomes" id="UP000040453"/>
    </source>
</evidence>